<name>A0ABU8AND9_9ACTN</name>
<dbReference type="InterPro" id="IPR057702">
    <property type="entry name" value="DUF7942"/>
</dbReference>
<dbReference type="EMBL" id="JARULZ010000001">
    <property type="protein sequence ID" value="MEH0635175.1"/>
    <property type="molecule type" value="Genomic_DNA"/>
</dbReference>
<keyword evidence="2" id="KW-1133">Transmembrane helix</keyword>
<evidence type="ECO:0000313" key="3">
    <source>
        <dbReference type="EMBL" id="MEH0635175.1"/>
    </source>
</evidence>
<reference evidence="3" key="1">
    <citation type="submission" date="2023-04" db="EMBL/GenBank/DDBJ databases">
        <title>Genomic diversity of scab-causing Streptomyces spp. in the province of Quebec, Canada.</title>
        <authorList>
            <person name="Biessy A."/>
            <person name="Cadieux M."/>
            <person name="Ciotola M."/>
            <person name="Filion M."/>
        </authorList>
    </citation>
    <scope>NUCLEOTIDE SEQUENCE</scope>
    <source>
        <strain evidence="3">B21-115</strain>
    </source>
</reference>
<proteinExistence type="predicted"/>
<organism evidence="3 4">
    <name type="scientific">Streptomyces bottropensis</name>
    <dbReference type="NCBI Taxonomy" id="42235"/>
    <lineage>
        <taxon>Bacteria</taxon>
        <taxon>Bacillati</taxon>
        <taxon>Actinomycetota</taxon>
        <taxon>Actinomycetes</taxon>
        <taxon>Kitasatosporales</taxon>
        <taxon>Streptomycetaceae</taxon>
        <taxon>Streptomyces</taxon>
    </lineage>
</organism>
<evidence type="ECO:0008006" key="5">
    <source>
        <dbReference type="Google" id="ProtNLM"/>
    </source>
</evidence>
<keyword evidence="4" id="KW-1185">Reference proteome</keyword>
<feature type="compositionally biased region" description="Acidic residues" evidence="1">
    <location>
        <begin position="1"/>
        <end position="13"/>
    </location>
</feature>
<comment type="caution">
    <text evidence="3">The sequence shown here is derived from an EMBL/GenBank/DDBJ whole genome shotgun (WGS) entry which is preliminary data.</text>
</comment>
<dbReference type="GeneID" id="96264410"/>
<feature type="region of interest" description="Disordered" evidence="1">
    <location>
        <begin position="1"/>
        <end position="23"/>
    </location>
</feature>
<keyword evidence="2" id="KW-0472">Membrane</keyword>
<feature type="transmembrane region" description="Helical" evidence="2">
    <location>
        <begin position="32"/>
        <end position="56"/>
    </location>
</feature>
<dbReference type="NCBIfam" id="NF046119">
    <property type="entry name" value="memb_SCO4225"/>
    <property type="match status" value="1"/>
</dbReference>
<sequence>MTDSDSDTDTETDADTRTDPGRSVPRRLRDHIGVVGLGYLGICVVLLVWAVVVTVGDSTDESMAGVIPLFATAPASLVLLVLPGNIVMAFIAVAFGAAVNTAIIGWCTRALRRGGRMD</sequence>
<dbReference type="Pfam" id="PF25637">
    <property type="entry name" value="DUF7942"/>
    <property type="match status" value="1"/>
</dbReference>
<feature type="transmembrane region" description="Helical" evidence="2">
    <location>
        <begin position="88"/>
        <end position="107"/>
    </location>
</feature>
<dbReference type="RefSeq" id="WP_005483445.1">
    <property type="nucleotide sequence ID" value="NZ_JARULZ010000001.1"/>
</dbReference>
<gene>
    <name evidence="3" type="ORF">QBA35_17875</name>
</gene>
<dbReference type="Proteomes" id="UP001310290">
    <property type="component" value="Unassembled WGS sequence"/>
</dbReference>
<evidence type="ECO:0000256" key="1">
    <source>
        <dbReference type="SAM" id="MobiDB-lite"/>
    </source>
</evidence>
<accession>A0ABU8AND9</accession>
<keyword evidence="2" id="KW-0812">Transmembrane</keyword>
<evidence type="ECO:0000256" key="2">
    <source>
        <dbReference type="SAM" id="Phobius"/>
    </source>
</evidence>
<protein>
    <recommendedName>
        <fullName evidence="5">Integral membrane protein</fullName>
    </recommendedName>
</protein>
<evidence type="ECO:0000313" key="4">
    <source>
        <dbReference type="Proteomes" id="UP001310290"/>
    </source>
</evidence>